<dbReference type="CDD" id="cd00075">
    <property type="entry name" value="HATPase"/>
    <property type="match status" value="1"/>
</dbReference>
<dbReference type="KEGG" id="ote:Oter_2160"/>
<dbReference type="AlphaFoldDB" id="B1ZNS3"/>
<protein>
    <recommendedName>
        <fullName evidence="2">histidine kinase</fullName>
        <ecNumber evidence="2">2.7.13.3</ecNumber>
    </recommendedName>
</protein>
<organism evidence="6 7">
    <name type="scientific">Opitutus terrae (strain DSM 11246 / JCM 15787 / PB90-1)</name>
    <dbReference type="NCBI Taxonomy" id="452637"/>
    <lineage>
        <taxon>Bacteria</taxon>
        <taxon>Pseudomonadati</taxon>
        <taxon>Verrucomicrobiota</taxon>
        <taxon>Opitutia</taxon>
        <taxon>Opitutales</taxon>
        <taxon>Opitutaceae</taxon>
        <taxon>Opitutus</taxon>
    </lineage>
</organism>
<evidence type="ECO:0000313" key="7">
    <source>
        <dbReference type="Proteomes" id="UP000007013"/>
    </source>
</evidence>
<evidence type="ECO:0000259" key="4">
    <source>
        <dbReference type="PROSITE" id="PS50109"/>
    </source>
</evidence>
<keyword evidence="7" id="KW-1185">Reference proteome</keyword>
<dbReference type="Proteomes" id="UP000007013">
    <property type="component" value="Chromosome"/>
</dbReference>
<dbReference type="Gene3D" id="3.30.450.20">
    <property type="entry name" value="PAS domain"/>
    <property type="match status" value="1"/>
</dbReference>
<dbReference type="eggNOG" id="COG4191">
    <property type="taxonomic scope" value="Bacteria"/>
</dbReference>
<evidence type="ECO:0000259" key="5">
    <source>
        <dbReference type="PROSITE" id="PS50112"/>
    </source>
</evidence>
<sequence>MSPFAVPTTSPSLCLTDVADYRQLFDLSLDLFCIADLDGHFKRVNPSWTRVLGWSEAELLSRPVESFMHPEDRERTLAARATLARGTPVRGLENRYLCRDGSYRWLSWQSSLAPGSSLVYAVARDITERRQLEHERLVVSKLESTGILAAGIAHDFNNLLSRLLLNLEALRYSGPISPAQASQLGEARQAIQAAGALTRQLIAFAEGGAPSRRIHDVCPLLRDSLETSLRGSDLVAESVIAPDLWEVDADEDQLRQVIRGLVLNAREASHPGATVRLRADNHTLAAATETGQPAGDYLRIRIEDDGVGIPAESLPKIFDPYFSTKQRGTQKGMGLGLTICRTIVRKHGGAIAVESLVGHGTVVTVDLPAQRPAPAAP</sequence>
<gene>
    <name evidence="6" type="ordered locus">Oter_2160</name>
</gene>
<keyword evidence="6" id="KW-0808">Transferase</keyword>
<comment type="catalytic activity">
    <reaction evidence="1">
        <text>ATP + protein L-histidine = ADP + protein N-phospho-L-histidine.</text>
        <dbReference type="EC" id="2.7.13.3"/>
    </reaction>
</comment>
<keyword evidence="6" id="KW-0418">Kinase</keyword>
<dbReference type="InterPro" id="IPR003661">
    <property type="entry name" value="HisK_dim/P_dom"/>
</dbReference>
<dbReference type="SMART" id="SM00387">
    <property type="entry name" value="HATPase_c"/>
    <property type="match status" value="1"/>
</dbReference>
<dbReference type="SUPFAM" id="SSF55785">
    <property type="entry name" value="PYP-like sensor domain (PAS domain)"/>
    <property type="match status" value="1"/>
</dbReference>
<proteinExistence type="predicted"/>
<evidence type="ECO:0000256" key="1">
    <source>
        <dbReference type="ARBA" id="ARBA00000085"/>
    </source>
</evidence>
<dbReference type="Gene3D" id="1.10.287.130">
    <property type="match status" value="1"/>
</dbReference>
<dbReference type="PANTHER" id="PTHR43065">
    <property type="entry name" value="SENSOR HISTIDINE KINASE"/>
    <property type="match status" value="1"/>
</dbReference>
<dbReference type="InterPro" id="IPR013655">
    <property type="entry name" value="PAS_fold_3"/>
</dbReference>
<dbReference type="GO" id="GO:0000155">
    <property type="term" value="F:phosphorelay sensor kinase activity"/>
    <property type="evidence" value="ECO:0007669"/>
    <property type="project" value="InterPro"/>
</dbReference>
<accession>B1ZNS3</accession>
<dbReference type="eggNOG" id="COG2202">
    <property type="taxonomic scope" value="Bacteria"/>
</dbReference>
<dbReference type="SUPFAM" id="SSF55874">
    <property type="entry name" value="ATPase domain of HSP90 chaperone/DNA topoisomerase II/histidine kinase"/>
    <property type="match status" value="1"/>
</dbReference>
<dbReference type="InterPro" id="IPR036890">
    <property type="entry name" value="HATPase_C_sf"/>
</dbReference>
<dbReference type="HOGENOM" id="CLU_000445_114_71_0"/>
<dbReference type="InterPro" id="IPR003594">
    <property type="entry name" value="HATPase_dom"/>
</dbReference>
<dbReference type="Gene3D" id="3.30.565.10">
    <property type="entry name" value="Histidine kinase-like ATPase, C-terminal domain"/>
    <property type="match status" value="1"/>
</dbReference>
<dbReference type="InterPro" id="IPR035965">
    <property type="entry name" value="PAS-like_dom_sf"/>
</dbReference>
<evidence type="ECO:0000256" key="3">
    <source>
        <dbReference type="ARBA" id="ARBA00022553"/>
    </source>
</evidence>
<dbReference type="InterPro" id="IPR004358">
    <property type="entry name" value="Sig_transdc_His_kin-like_C"/>
</dbReference>
<dbReference type="Pfam" id="PF08447">
    <property type="entry name" value="PAS_3"/>
    <property type="match status" value="1"/>
</dbReference>
<dbReference type="STRING" id="452637.Oter_2160"/>
<dbReference type="EC" id="2.7.13.3" evidence="2"/>
<dbReference type="CDD" id="cd00130">
    <property type="entry name" value="PAS"/>
    <property type="match status" value="1"/>
</dbReference>
<dbReference type="SUPFAM" id="SSF47384">
    <property type="entry name" value="Homodimeric domain of signal transducing histidine kinase"/>
    <property type="match status" value="1"/>
</dbReference>
<reference evidence="6 7" key="1">
    <citation type="journal article" date="2011" name="J. Bacteriol.">
        <title>Genome sequence of the verrucomicrobium Opitutus terrae PB90-1, an abundant inhabitant of rice paddy soil ecosystems.</title>
        <authorList>
            <person name="van Passel M.W."/>
            <person name="Kant R."/>
            <person name="Palva A."/>
            <person name="Copeland A."/>
            <person name="Lucas S."/>
            <person name="Lapidus A."/>
            <person name="Glavina del Rio T."/>
            <person name="Pitluck S."/>
            <person name="Goltsman E."/>
            <person name="Clum A."/>
            <person name="Sun H."/>
            <person name="Schmutz J."/>
            <person name="Larimer F.W."/>
            <person name="Land M.L."/>
            <person name="Hauser L."/>
            <person name="Kyrpides N."/>
            <person name="Mikhailova N."/>
            <person name="Richardson P.P."/>
            <person name="Janssen P.H."/>
            <person name="de Vos W.M."/>
            <person name="Smidt H."/>
        </authorList>
    </citation>
    <scope>NUCLEOTIDE SEQUENCE [LARGE SCALE GENOMIC DNA]</scope>
    <source>
        <strain evidence="7">DSM 11246 / JCM 15787 / PB90-1</strain>
    </source>
</reference>
<evidence type="ECO:0000313" key="6">
    <source>
        <dbReference type="EMBL" id="ACB75443.1"/>
    </source>
</evidence>
<dbReference type="PANTHER" id="PTHR43065:SF42">
    <property type="entry name" value="TWO-COMPONENT SENSOR PPRA"/>
    <property type="match status" value="1"/>
</dbReference>
<dbReference type="SMART" id="SM00388">
    <property type="entry name" value="HisKA"/>
    <property type="match status" value="1"/>
</dbReference>
<name>B1ZNS3_OPITP</name>
<dbReference type="SMART" id="SM00091">
    <property type="entry name" value="PAS"/>
    <property type="match status" value="1"/>
</dbReference>
<dbReference type="PROSITE" id="PS50112">
    <property type="entry name" value="PAS"/>
    <property type="match status" value="1"/>
</dbReference>
<keyword evidence="3" id="KW-0597">Phosphoprotein</keyword>
<dbReference type="EMBL" id="CP001032">
    <property type="protein sequence ID" value="ACB75443.1"/>
    <property type="molecule type" value="Genomic_DNA"/>
</dbReference>
<feature type="domain" description="PAS" evidence="5">
    <location>
        <begin position="17"/>
        <end position="74"/>
    </location>
</feature>
<dbReference type="PROSITE" id="PS50109">
    <property type="entry name" value="HIS_KIN"/>
    <property type="match status" value="1"/>
</dbReference>
<feature type="domain" description="Histidine kinase" evidence="4">
    <location>
        <begin position="151"/>
        <end position="371"/>
    </location>
</feature>
<dbReference type="InterPro" id="IPR005467">
    <property type="entry name" value="His_kinase_dom"/>
</dbReference>
<dbReference type="InterPro" id="IPR000014">
    <property type="entry name" value="PAS"/>
</dbReference>
<dbReference type="PRINTS" id="PR00344">
    <property type="entry name" value="BCTRLSENSOR"/>
</dbReference>
<dbReference type="InterPro" id="IPR036097">
    <property type="entry name" value="HisK_dim/P_sf"/>
</dbReference>
<evidence type="ECO:0000256" key="2">
    <source>
        <dbReference type="ARBA" id="ARBA00012438"/>
    </source>
</evidence>
<dbReference type="Pfam" id="PF02518">
    <property type="entry name" value="HATPase_c"/>
    <property type="match status" value="1"/>
</dbReference>
<dbReference type="NCBIfam" id="TIGR00229">
    <property type="entry name" value="sensory_box"/>
    <property type="match status" value="1"/>
</dbReference>